<dbReference type="GO" id="GO:0004674">
    <property type="term" value="F:protein serine/threonine kinase activity"/>
    <property type="evidence" value="ECO:0007669"/>
    <property type="project" value="TreeGrafter"/>
</dbReference>
<dbReference type="GO" id="GO:0005737">
    <property type="term" value="C:cytoplasm"/>
    <property type="evidence" value="ECO:0007669"/>
    <property type="project" value="TreeGrafter"/>
</dbReference>
<dbReference type="PANTHER" id="PTHR24346:SF110">
    <property type="entry name" value="NON-SPECIFIC SERINE_THREONINE PROTEIN KINASE"/>
    <property type="match status" value="1"/>
</dbReference>
<dbReference type="EMBL" id="ML220112">
    <property type="protein sequence ID" value="TGZ84862.1"/>
    <property type="molecule type" value="Genomic_DNA"/>
</dbReference>
<reference evidence="5 6" key="1">
    <citation type="submission" date="2019-04" db="EMBL/GenBank/DDBJ databases">
        <title>Comparative genomics and transcriptomics to analyze fruiting body development in filamentous ascomycetes.</title>
        <authorList>
            <consortium name="DOE Joint Genome Institute"/>
            <person name="Lutkenhaus R."/>
            <person name="Traeger S."/>
            <person name="Breuer J."/>
            <person name="Kuo A."/>
            <person name="Lipzen A."/>
            <person name="Pangilinan J."/>
            <person name="Dilworth D."/>
            <person name="Sandor L."/>
            <person name="Poggeler S."/>
            <person name="Barry K."/>
            <person name="Grigoriev I.V."/>
            <person name="Nowrousian M."/>
        </authorList>
    </citation>
    <scope>NUCLEOTIDE SEQUENCE [LARGE SCALE GENOMIC DNA]</scope>
    <source>
        <strain evidence="5 6">CBS 389.68</strain>
    </source>
</reference>
<feature type="domain" description="Protein kinase" evidence="4">
    <location>
        <begin position="17"/>
        <end position="278"/>
    </location>
</feature>
<dbReference type="InterPro" id="IPR000719">
    <property type="entry name" value="Prot_kinase_dom"/>
</dbReference>
<evidence type="ECO:0000313" key="5">
    <source>
        <dbReference type="EMBL" id="TGZ84862.1"/>
    </source>
</evidence>
<dbReference type="GO" id="GO:0005524">
    <property type="term" value="F:ATP binding"/>
    <property type="evidence" value="ECO:0007669"/>
    <property type="project" value="UniProtKB-UniRule"/>
</dbReference>
<dbReference type="InterPro" id="IPR017441">
    <property type="entry name" value="Protein_kinase_ATP_BS"/>
</dbReference>
<dbReference type="PROSITE" id="PS00108">
    <property type="entry name" value="PROTEIN_KINASE_ST"/>
    <property type="match status" value="1"/>
</dbReference>
<protein>
    <submittedName>
        <fullName evidence="5">Pkinase-domain-containing protein</fullName>
    </submittedName>
</protein>
<dbReference type="PROSITE" id="PS50011">
    <property type="entry name" value="PROTEIN_KINASE_DOM"/>
    <property type="match status" value="1"/>
</dbReference>
<feature type="binding site" evidence="3">
    <location>
        <position position="45"/>
    </location>
    <ligand>
        <name>ATP</name>
        <dbReference type="ChEBI" id="CHEBI:30616"/>
    </ligand>
</feature>
<dbReference type="InterPro" id="IPR011009">
    <property type="entry name" value="Kinase-like_dom_sf"/>
</dbReference>
<evidence type="ECO:0000313" key="6">
    <source>
        <dbReference type="Proteomes" id="UP000298138"/>
    </source>
</evidence>
<dbReference type="Pfam" id="PF00069">
    <property type="entry name" value="Pkinase"/>
    <property type="match status" value="1"/>
</dbReference>
<keyword evidence="2 3" id="KW-0067">ATP-binding</keyword>
<accession>A0A4S2N6B5</accession>
<sequence>MASRSQVDPLPQSLPFDIISKTIGCGAYASVKKGRSSDGSIFAVKFIHKQSAYKNARLSPRQLRSEANLHEHCGAHANIIRFFATGEDEVWIWIAMEFASGGDLFDKIEADQGVPEDIAHFYFTQLVSGVSWIHGMGVAHRDIKPENILLDADGNLKLADFGLAVVFHYQGNYRDSESVCGSPPYIAPEISHGKYRGDRVDIWSCGVVLFVLLAGNTPWDEPTHRSPEYVDFVQTEGRPSYEPWPDLPQETLSLLRGMMRLDPSKRFTFENIRQHPWFTRPNPVMSQDGRCVDGIGLAARLMENLHIDFSKTPSIRASHIQNKILAGADVRLSSTQPVAPVNNIRFEWEKPQHNFASQPTETADKMEMAKDSESLWAYLSDDPTMSQFAPQPHLSESLTQRAKRFNDICPLHRLTRFYSPYSIQQLLPILAGALHRLGIAVPSLDDNRTLEDGEVWIPIKTEDTRRCPLRGEIVVHQLPADMLEVSFSKNMGDPLEWRRFFKDVVVLAKEAVYTGQ</sequence>
<dbReference type="Proteomes" id="UP000298138">
    <property type="component" value="Unassembled WGS sequence"/>
</dbReference>
<keyword evidence="5" id="KW-0808">Transferase</keyword>
<dbReference type="AlphaFoldDB" id="A0A4S2N6B5"/>
<dbReference type="STRING" id="341454.A0A4S2N6B5"/>
<name>A0A4S2N6B5_9PEZI</name>
<dbReference type="Gene3D" id="1.10.510.10">
    <property type="entry name" value="Transferase(Phosphotransferase) domain 1"/>
    <property type="match status" value="1"/>
</dbReference>
<evidence type="ECO:0000259" key="4">
    <source>
        <dbReference type="PROSITE" id="PS50011"/>
    </source>
</evidence>
<organism evidence="5 6">
    <name type="scientific">Ascodesmis nigricans</name>
    <dbReference type="NCBI Taxonomy" id="341454"/>
    <lineage>
        <taxon>Eukaryota</taxon>
        <taxon>Fungi</taxon>
        <taxon>Dikarya</taxon>
        <taxon>Ascomycota</taxon>
        <taxon>Pezizomycotina</taxon>
        <taxon>Pezizomycetes</taxon>
        <taxon>Pezizales</taxon>
        <taxon>Ascodesmidaceae</taxon>
        <taxon>Ascodesmis</taxon>
    </lineage>
</organism>
<dbReference type="OrthoDB" id="539158at2759"/>
<keyword evidence="5" id="KW-0418">Kinase</keyword>
<evidence type="ECO:0000256" key="2">
    <source>
        <dbReference type="ARBA" id="ARBA00022840"/>
    </source>
</evidence>
<dbReference type="SMART" id="SM00220">
    <property type="entry name" value="S_TKc"/>
    <property type="match status" value="1"/>
</dbReference>
<evidence type="ECO:0000256" key="1">
    <source>
        <dbReference type="ARBA" id="ARBA00022741"/>
    </source>
</evidence>
<keyword evidence="1 3" id="KW-0547">Nucleotide-binding</keyword>
<dbReference type="GO" id="GO:0035556">
    <property type="term" value="P:intracellular signal transduction"/>
    <property type="evidence" value="ECO:0007669"/>
    <property type="project" value="TreeGrafter"/>
</dbReference>
<gene>
    <name evidence="5" type="ORF">EX30DRAFT_11110</name>
</gene>
<dbReference type="FunFam" id="1.10.510.10:FF:000571">
    <property type="entry name" value="Maternal embryonic leucine zipper kinase"/>
    <property type="match status" value="1"/>
</dbReference>
<proteinExistence type="predicted"/>
<evidence type="ECO:0000256" key="3">
    <source>
        <dbReference type="PROSITE-ProRule" id="PRU10141"/>
    </source>
</evidence>
<dbReference type="InParanoid" id="A0A4S2N6B5"/>
<dbReference type="InterPro" id="IPR008271">
    <property type="entry name" value="Ser/Thr_kinase_AS"/>
</dbReference>
<dbReference type="FunCoup" id="A0A4S2N6B5">
    <property type="interactions" value="427"/>
</dbReference>
<dbReference type="PANTHER" id="PTHR24346">
    <property type="entry name" value="MAP/MICROTUBULE AFFINITY-REGULATING KINASE"/>
    <property type="match status" value="1"/>
</dbReference>
<dbReference type="PROSITE" id="PS00107">
    <property type="entry name" value="PROTEIN_KINASE_ATP"/>
    <property type="match status" value="1"/>
</dbReference>
<dbReference type="SUPFAM" id="SSF56112">
    <property type="entry name" value="Protein kinase-like (PK-like)"/>
    <property type="match status" value="1"/>
</dbReference>
<keyword evidence="6" id="KW-1185">Reference proteome</keyword>